<sequence>MPSRRGSTRLASRRLPADRTTAEGARTHAVRGEQRGDRVNIRESSHGYWSSSRNFVWVAAGATIGISNLTRVPYLMGEYGGSAFLLVYMLSLLLIAAPLLAAEWMLGRWARDDLIAGFARLADAASARRAWKLVGGMALAGAVLILSYYSIIAGWSMAYTFRVASGALSGVGEQAATEVFLELARDPERSLSWHTLFMVIACVVVAHGFREGIERAAIRLMPSAALLLLALCCYAVATTDAMPALRWLLLPDFSRLGWRGVIEAMHQAFFTMSLGIGVMMNLGVYLAVAAPVKRLALSILLIDLAFSLIAGVALFTMIFAAGLQPAPGLALIFQVVPRSLPSSVGGTLFGVGFFTALFIVTLCSATALLEPLTRYLIDRLRWTRVFAATSSALMIWYLGLGSLLSFSVIQDFELAGRNFFEWVQFLTASWLAPATGLLVCVFVVSIMPRDLISAMWGDRDRWLYPAWFFALRYPARLSLIVVLLYASGVLDWLVRFWTG</sequence>
<dbReference type="Proteomes" id="UP000248330">
    <property type="component" value="Unassembled WGS sequence"/>
</dbReference>
<feature type="transmembrane region" description="Helical" evidence="7">
    <location>
        <begin position="130"/>
        <end position="151"/>
    </location>
</feature>
<evidence type="ECO:0000256" key="5">
    <source>
        <dbReference type="ARBA" id="ARBA00023136"/>
    </source>
</evidence>
<dbReference type="SUPFAM" id="SSF161070">
    <property type="entry name" value="SNF-like"/>
    <property type="match status" value="1"/>
</dbReference>
<feature type="transmembrane region" description="Helical" evidence="7">
    <location>
        <begin position="55"/>
        <end position="76"/>
    </location>
</feature>
<keyword evidence="3 7" id="KW-0812">Transmembrane</keyword>
<evidence type="ECO:0000256" key="7">
    <source>
        <dbReference type="SAM" id="Phobius"/>
    </source>
</evidence>
<evidence type="ECO:0000256" key="3">
    <source>
        <dbReference type="ARBA" id="ARBA00022692"/>
    </source>
</evidence>
<evidence type="ECO:0000256" key="1">
    <source>
        <dbReference type="ARBA" id="ARBA00004141"/>
    </source>
</evidence>
<reference evidence="8 9" key="1">
    <citation type="submission" date="2018-04" db="EMBL/GenBank/DDBJ databases">
        <title>Genomic Encyclopedia of Type Strains, Phase IV (KMG-IV): sequencing the most valuable type-strain genomes for metagenomic binning, comparative biology and taxonomic classification.</title>
        <authorList>
            <person name="Goeker M."/>
        </authorList>
    </citation>
    <scope>NUCLEOTIDE SEQUENCE [LARGE SCALE GENOMIC DNA]</scope>
    <source>
        <strain evidence="8 9">DSM 104150</strain>
    </source>
</reference>
<dbReference type="EMBL" id="QICN01000001">
    <property type="protein sequence ID" value="PXV71591.1"/>
    <property type="molecule type" value="Genomic_DNA"/>
</dbReference>
<feature type="transmembrane region" description="Helical" evidence="7">
    <location>
        <begin position="343"/>
        <end position="369"/>
    </location>
</feature>
<evidence type="ECO:0000256" key="2">
    <source>
        <dbReference type="ARBA" id="ARBA00022448"/>
    </source>
</evidence>
<keyword evidence="2" id="KW-0813">Transport</keyword>
<dbReference type="CDD" id="cd10336">
    <property type="entry name" value="SLC6sbd_Tyt1-Like"/>
    <property type="match status" value="1"/>
</dbReference>
<proteinExistence type="predicted"/>
<name>A0A318EK70_9GAMM</name>
<feature type="region of interest" description="Disordered" evidence="6">
    <location>
        <begin position="1"/>
        <end position="34"/>
    </location>
</feature>
<keyword evidence="5 7" id="KW-0472">Membrane</keyword>
<keyword evidence="9" id="KW-1185">Reference proteome</keyword>
<dbReference type="AlphaFoldDB" id="A0A318EK70"/>
<feature type="transmembrane region" description="Helical" evidence="7">
    <location>
        <begin position="216"/>
        <end position="237"/>
    </location>
</feature>
<accession>A0A318EK70</accession>
<feature type="transmembrane region" description="Helical" evidence="7">
    <location>
        <begin position="268"/>
        <end position="288"/>
    </location>
</feature>
<dbReference type="InterPro" id="IPR000175">
    <property type="entry name" value="Na/ntran_symport"/>
</dbReference>
<evidence type="ECO:0000313" key="9">
    <source>
        <dbReference type="Proteomes" id="UP000248330"/>
    </source>
</evidence>
<dbReference type="Pfam" id="PF00209">
    <property type="entry name" value="SNF"/>
    <property type="match status" value="2"/>
</dbReference>
<keyword evidence="4 7" id="KW-1133">Transmembrane helix</keyword>
<feature type="transmembrane region" description="Helical" evidence="7">
    <location>
        <begin position="82"/>
        <end position="101"/>
    </location>
</feature>
<feature type="transmembrane region" description="Helical" evidence="7">
    <location>
        <begin position="430"/>
        <end position="452"/>
    </location>
</feature>
<feature type="transmembrane region" description="Helical" evidence="7">
    <location>
        <begin position="473"/>
        <end position="494"/>
    </location>
</feature>
<evidence type="ECO:0000256" key="6">
    <source>
        <dbReference type="SAM" id="MobiDB-lite"/>
    </source>
</evidence>
<dbReference type="PROSITE" id="PS50267">
    <property type="entry name" value="NA_NEUROTRAN_SYMP_3"/>
    <property type="match status" value="1"/>
</dbReference>
<dbReference type="PRINTS" id="PR00176">
    <property type="entry name" value="NANEUSMPORT"/>
</dbReference>
<gene>
    <name evidence="8" type="ORF">C8D93_101646</name>
</gene>
<evidence type="ECO:0000256" key="4">
    <source>
        <dbReference type="ARBA" id="ARBA00022989"/>
    </source>
</evidence>
<dbReference type="PANTHER" id="PTHR42948">
    <property type="entry name" value="TRANSPORTER"/>
    <property type="match status" value="1"/>
</dbReference>
<feature type="transmembrane region" description="Helical" evidence="7">
    <location>
        <begin position="191"/>
        <end position="209"/>
    </location>
</feature>
<comment type="subcellular location">
    <subcellularLocation>
        <location evidence="1">Membrane</location>
        <topology evidence="1">Multi-pass membrane protein</topology>
    </subcellularLocation>
</comment>
<organism evidence="8 9">
    <name type="scientific">Sinimarinibacterium flocculans</name>
    <dbReference type="NCBI Taxonomy" id="985250"/>
    <lineage>
        <taxon>Bacteria</taxon>
        <taxon>Pseudomonadati</taxon>
        <taxon>Pseudomonadota</taxon>
        <taxon>Gammaproteobacteria</taxon>
        <taxon>Nevskiales</taxon>
        <taxon>Nevskiaceae</taxon>
        <taxon>Sinimarinibacterium</taxon>
    </lineage>
</organism>
<evidence type="ECO:0000313" key="8">
    <source>
        <dbReference type="EMBL" id="PXV71591.1"/>
    </source>
</evidence>
<dbReference type="PANTHER" id="PTHR42948:SF1">
    <property type="entry name" value="TRANSPORTER"/>
    <property type="match status" value="1"/>
</dbReference>
<feature type="transmembrane region" description="Helical" evidence="7">
    <location>
        <begin position="390"/>
        <end position="410"/>
    </location>
</feature>
<protein>
    <submittedName>
        <fullName evidence="8">NSS family neurotransmitter:Na+ symporter</fullName>
    </submittedName>
</protein>
<feature type="transmembrane region" description="Helical" evidence="7">
    <location>
        <begin position="300"/>
        <end position="323"/>
    </location>
</feature>
<dbReference type="NCBIfam" id="NF037979">
    <property type="entry name" value="Na_transp"/>
    <property type="match status" value="1"/>
</dbReference>
<dbReference type="InterPro" id="IPR047218">
    <property type="entry name" value="YocR/YhdH-like"/>
</dbReference>
<dbReference type="GO" id="GO:0016020">
    <property type="term" value="C:membrane"/>
    <property type="evidence" value="ECO:0007669"/>
    <property type="project" value="UniProtKB-SubCell"/>
</dbReference>
<dbReference type="InterPro" id="IPR037272">
    <property type="entry name" value="SNS_sf"/>
</dbReference>
<comment type="caution">
    <text evidence="8">The sequence shown here is derived from an EMBL/GenBank/DDBJ whole genome shotgun (WGS) entry which is preliminary data.</text>
</comment>